<gene>
    <name evidence="1" type="ORF">FNJ47_17855</name>
</gene>
<dbReference type="EMBL" id="VKHP01000065">
    <property type="protein sequence ID" value="NEU97646.1"/>
    <property type="molecule type" value="Genomic_DNA"/>
</dbReference>
<dbReference type="AlphaFoldDB" id="A0A6P1BGI2"/>
<keyword evidence="2" id="KW-1185">Reference proteome</keyword>
<accession>A0A6P1BGI2</accession>
<dbReference type="RefSeq" id="WP_163155251.1">
    <property type="nucleotide sequence ID" value="NZ_VKHP01000065.1"/>
</dbReference>
<reference evidence="1 2" key="1">
    <citation type="journal article" date="2020" name="Arch. Microbiol.">
        <title>Bradyrhizobium uaiense sp. nov., a new highly efficient cowpea symbiont.</title>
        <authorList>
            <person name="Cabral Michel D."/>
            <person name="Azarias Guimaraes A."/>
            <person name="Martins da Costa E."/>
            <person name="Soares de Carvalho T."/>
            <person name="Balsanelli E."/>
            <person name="Willems A."/>
            <person name="Maltempi de Souza E."/>
            <person name="de Souza Moreira F.M."/>
        </authorList>
    </citation>
    <scope>NUCLEOTIDE SEQUENCE [LARGE SCALE GENOMIC DNA]</scope>
    <source>
        <strain evidence="1 2">UFLA 03-164</strain>
    </source>
</reference>
<dbReference type="Gene3D" id="2.60.34.30">
    <property type="entry name" value="Competence, DNA-entry nuclease inhibitor, ComJ"/>
    <property type="match status" value="1"/>
</dbReference>
<proteinExistence type="predicted"/>
<name>A0A6P1BGI2_9BRAD</name>
<dbReference type="Proteomes" id="UP000468531">
    <property type="component" value="Unassembled WGS sequence"/>
</dbReference>
<dbReference type="InterPro" id="IPR038691">
    <property type="entry name" value="ComJ_sf"/>
</dbReference>
<comment type="caution">
    <text evidence="1">The sequence shown here is derived from an EMBL/GenBank/DDBJ whole genome shotgun (WGS) entry which is preliminary data.</text>
</comment>
<organism evidence="1 2">
    <name type="scientific">Bradyrhizobium uaiense</name>
    <dbReference type="NCBI Taxonomy" id="2594946"/>
    <lineage>
        <taxon>Bacteria</taxon>
        <taxon>Pseudomonadati</taxon>
        <taxon>Pseudomonadota</taxon>
        <taxon>Alphaproteobacteria</taxon>
        <taxon>Hyphomicrobiales</taxon>
        <taxon>Nitrobacteraceae</taxon>
        <taxon>Bradyrhizobium</taxon>
    </lineage>
</organism>
<sequence>MRSFELSLFADYFQFYIQDEPASGDLSAAWTEEATDRMLAIAPGTVGIGTVRNMDVPVVVQLLGREPDDDCADWDHVVEASLDVASGRIVIAGCTDYFPDAMRIETAPGTYRVRASYGALDTLSENGLEGDDHYRLQLWPAAAIPVRVLKQRSVSAS</sequence>
<evidence type="ECO:0000313" key="1">
    <source>
        <dbReference type="EMBL" id="NEU97646.1"/>
    </source>
</evidence>
<evidence type="ECO:0000313" key="2">
    <source>
        <dbReference type="Proteomes" id="UP000468531"/>
    </source>
</evidence>
<protein>
    <submittedName>
        <fullName evidence="1">Uncharacterized protein</fullName>
    </submittedName>
</protein>